<dbReference type="SUPFAM" id="SSF54695">
    <property type="entry name" value="POZ domain"/>
    <property type="match status" value="1"/>
</dbReference>
<dbReference type="InterPro" id="IPR011333">
    <property type="entry name" value="SKP1/BTB/POZ_sf"/>
</dbReference>
<accession>A0ABP0G438</accession>
<organism evidence="9 10">
    <name type="scientific">Clavelina lepadiformis</name>
    <name type="common">Light-bulb sea squirt</name>
    <name type="synonym">Ascidia lepadiformis</name>
    <dbReference type="NCBI Taxonomy" id="159417"/>
    <lineage>
        <taxon>Eukaryota</taxon>
        <taxon>Metazoa</taxon>
        <taxon>Chordata</taxon>
        <taxon>Tunicata</taxon>
        <taxon>Ascidiacea</taxon>
        <taxon>Aplousobranchia</taxon>
        <taxon>Clavelinidae</taxon>
        <taxon>Clavelina</taxon>
    </lineage>
</organism>
<dbReference type="EMBL" id="CAWYQH010000102">
    <property type="protein sequence ID" value="CAK8686606.1"/>
    <property type="molecule type" value="Genomic_DNA"/>
</dbReference>
<feature type="domain" description="Potassium channel tetramerisation-type BTB" evidence="7">
    <location>
        <begin position="8"/>
        <end position="115"/>
    </location>
</feature>
<dbReference type="PANTHER" id="PTHR14499:SF136">
    <property type="entry name" value="GH08630P"/>
    <property type="match status" value="1"/>
</dbReference>
<keyword evidence="3" id="KW-1003">Cell membrane</keyword>
<dbReference type="Proteomes" id="UP001642483">
    <property type="component" value="Unassembled WGS sequence"/>
</dbReference>
<evidence type="ECO:0008006" key="11">
    <source>
        <dbReference type="Google" id="ProtNLM"/>
    </source>
</evidence>
<keyword evidence="10" id="KW-1185">Reference proteome</keyword>
<comment type="subcellular location">
    <subcellularLocation>
        <location evidence="1">Cell membrane</location>
    </subcellularLocation>
    <subcellularLocation>
        <location evidence="2">Cell projection</location>
        <location evidence="2">Neuron projection</location>
    </subcellularLocation>
</comment>
<protein>
    <recommendedName>
        <fullName evidence="11">BTB domain-containing protein</fullName>
    </recommendedName>
</protein>
<dbReference type="Pfam" id="PF02214">
    <property type="entry name" value="BTB_2"/>
    <property type="match status" value="1"/>
</dbReference>
<dbReference type="InterPro" id="IPR057093">
    <property type="entry name" value="H1_KCTD8_12_16"/>
</dbReference>
<comment type="caution">
    <text evidence="9">The sequence shown here is derived from an EMBL/GenBank/DDBJ whole genome shotgun (WGS) entry which is preliminary data.</text>
</comment>
<evidence type="ECO:0000256" key="5">
    <source>
        <dbReference type="ARBA" id="ARBA00023136"/>
    </source>
</evidence>
<evidence type="ECO:0000256" key="3">
    <source>
        <dbReference type="ARBA" id="ARBA00022475"/>
    </source>
</evidence>
<keyword evidence="4" id="KW-0597">Phosphoprotein</keyword>
<evidence type="ECO:0000259" key="7">
    <source>
        <dbReference type="Pfam" id="PF02214"/>
    </source>
</evidence>
<keyword evidence="6" id="KW-0966">Cell projection</keyword>
<evidence type="ECO:0000256" key="1">
    <source>
        <dbReference type="ARBA" id="ARBA00004236"/>
    </source>
</evidence>
<feature type="domain" description="KCTD8/12/16 H1" evidence="8">
    <location>
        <begin position="159"/>
        <end position="276"/>
    </location>
</feature>
<evidence type="ECO:0000256" key="4">
    <source>
        <dbReference type="ARBA" id="ARBA00022553"/>
    </source>
</evidence>
<dbReference type="CDD" id="cd22204">
    <property type="entry name" value="H1_KCTD12-like"/>
    <property type="match status" value="1"/>
</dbReference>
<evidence type="ECO:0000313" key="10">
    <source>
        <dbReference type="Proteomes" id="UP001642483"/>
    </source>
</evidence>
<evidence type="ECO:0000259" key="8">
    <source>
        <dbReference type="Pfam" id="PF23110"/>
    </source>
</evidence>
<dbReference type="PANTHER" id="PTHR14499">
    <property type="entry name" value="POTASSIUM CHANNEL TETRAMERIZATION DOMAIN-CONTAINING"/>
    <property type="match status" value="1"/>
</dbReference>
<name>A0ABP0G438_CLALP</name>
<sequence length="277" mass="31823">MNNVDSVVEINVGGHLYSTALSTLTGKHPESKLARSVVSFLHQSARNNSDSIPILKDANNRPFLDRDAESFRYILDYLRQPEKVEPTWLTKLLPHPADRFRLRLEAEFYGLHNLVELLFECKVLEEAQHKAPLRFMKPISRSVSEHSNLDRLSNGGPYFITIGYRGADTATRDGPSNDLAKFRKITRITVSGRSDVAKEVFQEDLNDSRDPARYPLDGYTCRYYLKHNYLEYAFETLAKKGFELVSSCSSGAKTMPTLSKEEYKQWTTYMEYVFCRL</sequence>
<dbReference type="Gene3D" id="3.30.710.10">
    <property type="entry name" value="Potassium Channel Kv1.1, Chain A"/>
    <property type="match status" value="1"/>
</dbReference>
<keyword evidence="5" id="KW-0472">Membrane</keyword>
<evidence type="ECO:0000256" key="2">
    <source>
        <dbReference type="ARBA" id="ARBA00004487"/>
    </source>
</evidence>
<dbReference type="InterPro" id="IPR003131">
    <property type="entry name" value="T1-type_BTB"/>
</dbReference>
<dbReference type="Pfam" id="PF23110">
    <property type="entry name" value="H1_KCTD8_12_16"/>
    <property type="match status" value="1"/>
</dbReference>
<proteinExistence type="predicted"/>
<reference evidence="9 10" key="1">
    <citation type="submission" date="2024-02" db="EMBL/GenBank/DDBJ databases">
        <authorList>
            <person name="Daric V."/>
            <person name="Darras S."/>
        </authorList>
    </citation>
    <scope>NUCLEOTIDE SEQUENCE [LARGE SCALE GENOMIC DNA]</scope>
</reference>
<gene>
    <name evidence="9" type="ORF">CVLEPA_LOCUS18523</name>
</gene>
<evidence type="ECO:0000313" key="9">
    <source>
        <dbReference type="EMBL" id="CAK8686606.1"/>
    </source>
</evidence>
<evidence type="ECO:0000256" key="6">
    <source>
        <dbReference type="ARBA" id="ARBA00023273"/>
    </source>
</evidence>